<feature type="compositionally biased region" description="Polar residues" evidence="1">
    <location>
        <begin position="315"/>
        <end position="329"/>
    </location>
</feature>
<dbReference type="PANTHER" id="PTHR12299:SF17">
    <property type="entry name" value="AT19571P-RELATED"/>
    <property type="match status" value="1"/>
</dbReference>
<dbReference type="EMBL" id="HBFP01009435">
    <property type="protein sequence ID" value="CAD8822372.1"/>
    <property type="molecule type" value="Transcribed_RNA"/>
</dbReference>
<dbReference type="GO" id="GO:0005634">
    <property type="term" value="C:nucleus"/>
    <property type="evidence" value="ECO:0007669"/>
    <property type="project" value="TreeGrafter"/>
</dbReference>
<dbReference type="InterPro" id="IPR039764">
    <property type="entry name" value="HABP4/SERBP1-like"/>
</dbReference>
<dbReference type="InterPro" id="IPR006861">
    <property type="entry name" value="HABP4_PAIRBP1-bd"/>
</dbReference>
<dbReference type="GO" id="GO:0005737">
    <property type="term" value="C:cytoplasm"/>
    <property type="evidence" value="ECO:0007669"/>
    <property type="project" value="TreeGrafter"/>
</dbReference>
<dbReference type="SMART" id="SM01233">
    <property type="entry name" value="HABP4_PAI-RBP1"/>
    <property type="match status" value="1"/>
</dbReference>
<evidence type="ECO:0000256" key="1">
    <source>
        <dbReference type="SAM" id="MobiDB-lite"/>
    </source>
</evidence>
<feature type="region of interest" description="Disordered" evidence="1">
    <location>
        <begin position="24"/>
        <end position="188"/>
    </location>
</feature>
<gene>
    <name evidence="3" type="ORF">TOLI1172_LOCUS6768</name>
</gene>
<evidence type="ECO:0000259" key="2">
    <source>
        <dbReference type="SMART" id="SM01233"/>
    </source>
</evidence>
<accession>A0A7S0ZHY0</accession>
<feature type="compositionally biased region" description="Basic and acidic residues" evidence="1">
    <location>
        <begin position="97"/>
        <end position="115"/>
    </location>
</feature>
<dbReference type="GO" id="GO:0003723">
    <property type="term" value="F:RNA binding"/>
    <property type="evidence" value="ECO:0007669"/>
    <property type="project" value="InterPro"/>
</dbReference>
<feature type="compositionally biased region" description="Basic and acidic residues" evidence="1">
    <location>
        <begin position="293"/>
        <end position="303"/>
    </location>
</feature>
<feature type="region of interest" description="Disordered" evidence="1">
    <location>
        <begin position="245"/>
        <end position="338"/>
    </location>
</feature>
<sequence>MALAGKNVFALLNDDAEDAGFDSVNTAALKPTPVMVPKETAPSKTETSKAPVKAQNQKSSTRKPRGAPRNADGAIDPSNESGKVQRAPKPRGNASHENTRNERRSHTGRGKEVKKGGAGGRYTVGNERRDAARGESAANKAFADGASVTDAVDAVHEAEGDGETPVVDIEGGESTNVVEGENGVAEEPKEEEVILTFEEAMALKKSLRPELAGLEIKEIRKANDGADLKDLKKLEKESVDFVFAQGLSSKSGGRKGKNGGASGAKAEDIAVDLTQQLFKGRTGDSSAGGGPRGSDRRGGDRSGGRRGGTGGGRSYNKSGPGSSAPNMSDPSAFPTLGM</sequence>
<dbReference type="AlphaFoldDB" id="A0A7S0ZHY0"/>
<dbReference type="PANTHER" id="PTHR12299">
    <property type="entry name" value="HYALURONIC ACID-BINDING PROTEIN 4"/>
    <property type="match status" value="1"/>
</dbReference>
<organism evidence="3">
    <name type="scientific">Timspurckia oligopyrenoides</name>
    <dbReference type="NCBI Taxonomy" id="708627"/>
    <lineage>
        <taxon>Eukaryota</taxon>
        <taxon>Rhodophyta</taxon>
        <taxon>Bangiophyceae</taxon>
        <taxon>Porphyridiales</taxon>
        <taxon>Porphyridiaceae</taxon>
        <taxon>Timspurckia</taxon>
    </lineage>
</organism>
<feature type="compositionally biased region" description="Low complexity" evidence="1">
    <location>
        <begin position="176"/>
        <end position="185"/>
    </location>
</feature>
<evidence type="ECO:0000313" key="3">
    <source>
        <dbReference type="EMBL" id="CAD8822372.1"/>
    </source>
</evidence>
<name>A0A7S0ZHY0_9RHOD</name>
<protein>
    <recommendedName>
        <fullName evidence="2">Hyaluronan/mRNA-binding protein domain-containing protein</fullName>
    </recommendedName>
</protein>
<proteinExistence type="predicted"/>
<reference evidence="3" key="1">
    <citation type="submission" date="2021-01" db="EMBL/GenBank/DDBJ databases">
        <authorList>
            <person name="Corre E."/>
            <person name="Pelletier E."/>
            <person name="Niang G."/>
            <person name="Scheremetjew M."/>
            <person name="Finn R."/>
            <person name="Kale V."/>
            <person name="Holt S."/>
            <person name="Cochrane G."/>
            <person name="Meng A."/>
            <person name="Brown T."/>
            <person name="Cohen L."/>
        </authorList>
    </citation>
    <scope>NUCLEOTIDE SEQUENCE</scope>
    <source>
        <strain evidence="3">CCMP3278</strain>
    </source>
</reference>
<feature type="domain" description="Hyaluronan/mRNA-binding protein" evidence="2">
    <location>
        <begin position="97"/>
        <end position="225"/>
    </location>
</feature>